<evidence type="ECO:0000256" key="21">
    <source>
        <dbReference type="PIRSR" id="PIRSR038147-3"/>
    </source>
</evidence>
<dbReference type="InterPro" id="IPR018935">
    <property type="entry name" value="RIO_kinase_CS"/>
</dbReference>
<evidence type="ECO:0000256" key="11">
    <source>
        <dbReference type="ARBA" id="ARBA00022741"/>
    </source>
</evidence>
<dbReference type="EC" id="2.7.11.1" evidence="4 18"/>
<sequence>MVYFSVFEAYASSDEDEENVGLNDDIEGEDSYEYSDDDDDEFYQSSGPGTNKQNVQVCKNKSAQNNTQLKSGDKVSNYQPNEKVLKKFLNKINDKYEGPSSLPLHAKNALIECNKKVDMDRIKTKDKHDRATAEQVMDPRTRMILFKLISRGMVSEVNGCISTGKEANVYHASPGANYKIENLELEKEFAIKIFKTSILVFKDRDKYVNGEFRFRHGYCKKNPRKMVRTWAEKEMRNLTRMYSEGLNVPKPILLKSHVLLMTFIGEDGWPAAKLKDTPLTESGACKLYRECVVMMWRLYNKCHLVHADLSEYNMLVHKATLFIIDVAQSVEHDHPHALQFLRKDCDNVTGKYLSEFEQDSKLNRPDQSYTNYTMLSTTRTVDDMLAGLSVEQFEPYCDSEEDSINTPRDSKNKEVLAQHRPNIQSIKNTDIKANKNDTAPLKTGKIIWNKFIIETGKTESNPVSDDDEKIFKKWDSDYVTSSDEDEENVVDFERDINLIKSGQGSSNTLIYQNIVGLNADLSGPKLIPELLAQDKDDEETGESSEGDSDSGSEEERGSKFVNSARPRDETAESKKVRISPHSEDSGFDSKN</sequence>
<dbReference type="Proteomes" id="UP000079169">
    <property type="component" value="Unplaced"/>
</dbReference>
<evidence type="ECO:0000256" key="1">
    <source>
        <dbReference type="ARBA" id="ARBA00001946"/>
    </source>
</evidence>
<dbReference type="SUPFAM" id="SSF56112">
    <property type="entry name" value="Protein kinase-like (PK-like)"/>
    <property type="match status" value="1"/>
</dbReference>
<feature type="domain" description="RIO kinase" evidence="23">
    <location>
        <begin position="126"/>
        <end position="367"/>
    </location>
</feature>
<evidence type="ECO:0000256" key="5">
    <source>
        <dbReference type="ARBA" id="ARBA00016038"/>
    </source>
</evidence>
<dbReference type="SMART" id="SM00090">
    <property type="entry name" value="RIO"/>
    <property type="match status" value="1"/>
</dbReference>
<name>A0A3Q0J5K8_DIACI</name>
<keyword evidence="9 18" id="KW-0808">Transferase</keyword>
<evidence type="ECO:0000256" key="3">
    <source>
        <dbReference type="ARBA" id="ARBA00009196"/>
    </source>
</evidence>
<reference evidence="25" key="1">
    <citation type="submission" date="2025-08" db="UniProtKB">
        <authorList>
            <consortium name="RefSeq"/>
        </authorList>
    </citation>
    <scope>IDENTIFICATION</scope>
</reference>
<dbReference type="PaxDb" id="121845-A0A3Q0J5K8"/>
<dbReference type="FunFam" id="3.30.200.20:FF:000148">
    <property type="entry name" value="Serine/threonine-protein kinase RIO1"/>
    <property type="match status" value="1"/>
</dbReference>
<keyword evidence="7" id="KW-0690">Ribosome biogenesis</keyword>
<dbReference type="GO" id="GO:0004674">
    <property type="term" value="F:protein serine/threonine kinase activity"/>
    <property type="evidence" value="ECO:0007669"/>
    <property type="project" value="UniProtKB-KW"/>
</dbReference>
<dbReference type="GO" id="GO:0005524">
    <property type="term" value="F:ATP binding"/>
    <property type="evidence" value="ECO:0007669"/>
    <property type="project" value="UniProtKB-KW"/>
</dbReference>
<feature type="binding site" evidence="21">
    <location>
        <position position="313"/>
    </location>
    <ligand>
        <name>Mg(2+)</name>
        <dbReference type="ChEBI" id="CHEBI:18420"/>
    </ligand>
</feature>
<dbReference type="AlphaFoldDB" id="A0A3Q0J5K8"/>
<keyword evidence="11 18" id="KW-0547">Nucleotide-binding</keyword>
<evidence type="ECO:0000256" key="22">
    <source>
        <dbReference type="SAM" id="MobiDB-lite"/>
    </source>
</evidence>
<evidence type="ECO:0000256" key="6">
    <source>
        <dbReference type="ARBA" id="ARBA00022490"/>
    </source>
</evidence>
<evidence type="ECO:0000256" key="16">
    <source>
        <dbReference type="ARBA" id="ARBA00047899"/>
    </source>
</evidence>
<dbReference type="KEGG" id="dci:103515218"/>
<evidence type="ECO:0000313" key="25">
    <source>
        <dbReference type="RefSeq" id="XP_026683769.1"/>
    </source>
</evidence>
<feature type="active site" description="Proton acceptor" evidence="19">
    <location>
        <position position="308"/>
    </location>
</feature>
<dbReference type="InterPro" id="IPR051272">
    <property type="entry name" value="RIO-type_Ser/Thr_kinase"/>
</dbReference>
<evidence type="ECO:0000256" key="12">
    <source>
        <dbReference type="ARBA" id="ARBA00022777"/>
    </source>
</evidence>
<dbReference type="GO" id="GO:0046872">
    <property type="term" value="F:metal ion binding"/>
    <property type="evidence" value="ECO:0007669"/>
    <property type="project" value="UniProtKB-KW"/>
</dbReference>
<dbReference type="RefSeq" id="XP_026683769.1">
    <property type="nucleotide sequence ID" value="XM_026827968.1"/>
</dbReference>
<dbReference type="PANTHER" id="PTHR45723">
    <property type="entry name" value="SERINE/THREONINE-PROTEIN KINASE RIO1"/>
    <property type="match status" value="1"/>
</dbReference>
<comment type="catalytic activity">
    <reaction evidence="16 18">
        <text>L-threonyl-[protein] + ATP = O-phospho-L-threonyl-[protein] + ADP + H(+)</text>
        <dbReference type="Rhea" id="RHEA:46608"/>
        <dbReference type="Rhea" id="RHEA-COMP:11060"/>
        <dbReference type="Rhea" id="RHEA-COMP:11605"/>
        <dbReference type="ChEBI" id="CHEBI:15378"/>
        <dbReference type="ChEBI" id="CHEBI:30013"/>
        <dbReference type="ChEBI" id="CHEBI:30616"/>
        <dbReference type="ChEBI" id="CHEBI:61977"/>
        <dbReference type="ChEBI" id="CHEBI:456216"/>
        <dbReference type="EC" id="2.7.11.1"/>
    </reaction>
</comment>
<dbReference type="GO" id="GO:0106310">
    <property type="term" value="F:protein serine kinase activity"/>
    <property type="evidence" value="ECO:0007669"/>
    <property type="project" value="RHEA"/>
</dbReference>
<accession>A0A3Q0J5K8</accession>
<dbReference type="Gene3D" id="1.10.510.10">
    <property type="entry name" value="Transferase(Phosphotransferase) domain 1"/>
    <property type="match status" value="1"/>
</dbReference>
<protein>
    <recommendedName>
        <fullName evidence="5 18">Serine/threonine-protein kinase RIO1</fullName>
        <ecNumber evidence="4 18">2.7.11.1</ecNumber>
    </recommendedName>
</protein>
<feature type="region of interest" description="Disordered" evidence="22">
    <location>
        <begin position="14"/>
        <end position="54"/>
    </location>
</feature>
<dbReference type="InterPro" id="IPR018934">
    <property type="entry name" value="RIO_dom"/>
</dbReference>
<feature type="region of interest" description="Disordered" evidence="22">
    <location>
        <begin position="532"/>
        <end position="591"/>
    </location>
</feature>
<keyword evidence="13" id="KW-0378">Hydrolase</keyword>
<dbReference type="STRING" id="121845.A0A3Q0J5K8"/>
<evidence type="ECO:0000256" key="4">
    <source>
        <dbReference type="ARBA" id="ARBA00012513"/>
    </source>
</evidence>
<dbReference type="GO" id="GO:0042254">
    <property type="term" value="P:ribosome biogenesis"/>
    <property type="evidence" value="ECO:0007669"/>
    <property type="project" value="UniProtKB-KW"/>
</dbReference>
<evidence type="ECO:0000256" key="9">
    <source>
        <dbReference type="ARBA" id="ARBA00022679"/>
    </source>
</evidence>
<evidence type="ECO:0000256" key="19">
    <source>
        <dbReference type="PIRSR" id="PIRSR038147-1"/>
    </source>
</evidence>
<keyword evidence="12 18" id="KW-0418">Kinase</keyword>
<keyword evidence="10" id="KW-0479">Metal-binding</keyword>
<dbReference type="InterPro" id="IPR017407">
    <property type="entry name" value="Ser/Thr_kinase_Rio1"/>
</dbReference>
<evidence type="ECO:0000256" key="15">
    <source>
        <dbReference type="ARBA" id="ARBA00022842"/>
    </source>
</evidence>
<comment type="catalytic activity">
    <reaction evidence="17 18">
        <text>L-seryl-[protein] + ATP = O-phospho-L-seryl-[protein] + ADP + H(+)</text>
        <dbReference type="Rhea" id="RHEA:17989"/>
        <dbReference type="Rhea" id="RHEA-COMP:9863"/>
        <dbReference type="Rhea" id="RHEA-COMP:11604"/>
        <dbReference type="ChEBI" id="CHEBI:15378"/>
        <dbReference type="ChEBI" id="CHEBI:29999"/>
        <dbReference type="ChEBI" id="CHEBI:30616"/>
        <dbReference type="ChEBI" id="CHEBI:83421"/>
        <dbReference type="ChEBI" id="CHEBI:456216"/>
        <dbReference type="EC" id="2.7.11.1"/>
    </reaction>
</comment>
<comment type="cofactor">
    <cofactor evidence="1 21">
        <name>Mg(2+)</name>
        <dbReference type="ChEBI" id="CHEBI:18420"/>
    </cofactor>
</comment>
<evidence type="ECO:0000256" key="7">
    <source>
        <dbReference type="ARBA" id="ARBA00022517"/>
    </source>
</evidence>
<evidence type="ECO:0000256" key="14">
    <source>
        <dbReference type="ARBA" id="ARBA00022840"/>
    </source>
</evidence>
<comment type="similarity">
    <text evidence="3 18">Belongs to the protein kinase superfamily. RIO-type Ser/Thr kinase family.</text>
</comment>
<dbReference type="GeneID" id="103515218"/>
<feature type="compositionally biased region" description="Acidic residues" evidence="22">
    <location>
        <begin position="14"/>
        <end position="42"/>
    </location>
</feature>
<feature type="compositionally biased region" description="Acidic residues" evidence="22">
    <location>
        <begin position="535"/>
        <end position="552"/>
    </location>
</feature>
<evidence type="ECO:0000313" key="24">
    <source>
        <dbReference type="Proteomes" id="UP000079169"/>
    </source>
</evidence>
<evidence type="ECO:0000256" key="13">
    <source>
        <dbReference type="ARBA" id="ARBA00022801"/>
    </source>
</evidence>
<evidence type="ECO:0000256" key="20">
    <source>
        <dbReference type="PIRSR" id="PIRSR038147-2"/>
    </source>
</evidence>
<dbReference type="PROSITE" id="PS01245">
    <property type="entry name" value="RIO1"/>
    <property type="match status" value="1"/>
</dbReference>
<keyword evidence="24" id="KW-1185">Reference proteome</keyword>
<dbReference type="InterPro" id="IPR011009">
    <property type="entry name" value="Kinase-like_dom_sf"/>
</dbReference>
<proteinExistence type="inferred from homology"/>
<feature type="binding site" evidence="20">
    <location>
        <position position="192"/>
    </location>
    <ligand>
        <name>ATP</name>
        <dbReference type="ChEBI" id="CHEBI:30616"/>
    </ligand>
</feature>
<keyword evidence="6" id="KW-0963">Cytoplasm</keyword>
<gene>
    <name evidence="25" type="primary">LOC103515218</name>
</gene>
<feature type="binding site" evidence="20">
    <location>
        <position position="264"/>
    </location>
    <ligand>
        <name>ATP</name>
        <dbReference type="ChEBI" id="CHEBI:30616"/>
    </ligand>
</feature>
<dbReference type="CDD" id="cd05147">
    <property type="entry name" value="RIO1_euk"/>
    <property type="match status" value="1"/>
</dbReference>
<evidence type="ECO:0000256" key="18">
    <source>
        <dbReference type="PIRNR" id="PIRNR038147"/>
    </source>
</evidence>
<dbReference type="Pfam" id="PF01163">
    <property type="entry name" value="RIO1"/>
    <property type="match status" value="1"/>
</dbReference>
<evidence type="ECO:0000256" key="2">
    <source>
        <dbReference type="ARBA" id="ARBA00004496"/>
    </source>
</evidence>
<dbReference type="InterPro" id="IPR000687">
    <property type="entry name" value="RIO_kinase"/>
</dbReference>
<keyword evidence="15" id="KW-0460">Magnesium</keyword>
<evidence type="ECO:0000256" key="8">
    <source>
        <dbReference type="ARBA" id="ARBA00022527"/>
    </source>
</evidence>
<feature type="compositionally biased region" description="Basic and acidic residues" evidence="22">
    <location>
        <begin position="565"/>
        <end position="591"/>
    </location>
</feature>
<dbReference type="GO" id="GO:0005737">
    <property type="term" value="C:cytoplasm"/>
    <property type="evidence" value="ECO:0007669"/>
    <property type="project" value="UniProtKB-SubCell"/>
</dbReference>
<evidence type="ECO:0000256" key="17">
    <source>
        <dbReference type="ARBA" id="ARBA00048679"/>
    </source>
</evidence>
<dbReference type="GO" id="GO:0016787">
    <property type="term" value="F:hydrolase activity"/>
    <property type="evidence" value="ECO:0007669"/>
    <property type="project" value="UniProtKB-KW"/>
</dbReference>
<organism evidence="24 25">
    <name type="scientific">Diaphorina citri</name>
    <name type="common">Asian citrus psyllid</name>
    <dbReference type="NCBI Taxonomy" id="121845"/>
    <lineage>
        <taxon>Eukaryota</taxon>
        <taxon>Metazoa</taxon>
        <taxon>Ecdysozoa</taxon>
        <taxon>Arthropoda</taxon>
        <taxon>Hexapoda</taxon>
        <taxon>Insecta</taxon>
        <taxon>Pterygota</taxon>
        <taxon>Neoptera</taxon>
        <taxon>Paraneoptera</taxon>
        <taxon>Hemiptera</taxon>
        <taxon>Sternorrhyncha</taxon>
        <taxon>Psylloidea</taxon>
        <taxon>Psyllidae</taxon>
        <taxon>Diaphorininae</taxon>
        <taxon>Diaphorina</taxon>
    </lineage>
</organism>
<comment type="subcellular location">
    <subcellularLocation>
        <location evidence="2">Cytoplasm</location>
    </subcellularLocation>
</comment>
<dbReference type="Gene3D" id="3.30.200.20">
    <property type="entry name" value="Phosphorylase Kinase, domain 1"/>
    <property type="match status" value="1"/>
</dbReference>
<feature type="active site" description="4-aspartylphosphate intermediate" evidence="19">
    <location>
        <position position="325"/>
    </location>
</feature>
<keyword evidence="8 18" id="KW-0723">Serine/threonine-protein kinase</keyword>
<dbReference type="PIRSF" id="PIRSF038147">
    <property type="entry name" value="Ser/Thr_PK_RIO1"/>
    <property type="match status" value="1"/>
</dbReference>
<keyword evidence="14 18" id="KW-0067">ATP-binding</keyword>
<feature type="binding site" evidence="20">
    <location>
        <position position="262"/>
    </location>
    <ligand>
        <name>ATP</name>
        <dbReference type="ChEBI" id="CHEBI:30616"/>
    </ligand>
</feature>
<feature type="binding site" evidence="21">
    <location>
        <position position="325"/>
    </location>
    <ligand>
        <name>Mg(2+)</name>
        <dbReference type="ChEBI" id="CHEBI:18420"/>
    </ligand>
</feature>
<evidence type="ECO:0000256" key="10">
    <source>
        <dbReference type="ARBA" id="ARBA00022723"/>
    </source>
</evidence>
<evidence type="ECO:0000259" key="23">
    <source>
        <dbReference type="SMART" id="SM00090"/>
    </source>
</evidence>